<dbReference type="InterPro" id="IPR041110">
    <property type="entry name" value="PBECR2"/>
</dbReference>
<feature type="coiled-coil region" evidence="1">
    <location>
        <begin position="2440"/>
        <end position="2474"/>
    </location>
</feature>
<dbReference type="Gene3D" id="3.40.50.300">
    <property type="entry name" value="P-loop containing nucleotide triphosphate hydrolases"/>
    <property type="match status" value="2"/>
</dbReference>
<feature type="compositionally biased region" description="Basic and acidic residues" evidence="2">
    <location>
        <begin position="918"/>
        <end position="942"/>
    </location>
</feature>
<feature type="region of interest" description="Disordered" evidence="2">
    <location>
        <begin position="676"/>
        <end position="734"/>
    </location>
</feature>
<dbReference type="Gene3D" id="3.40.50.150">
    <property type="entry name" value="Vaccinia Virus protein VP39"/>
    <property type="match status" value="1"/>
</dbReference>
<dbReference type="InterPro" id="IPR052933">
    <property type="entry name" value="DNA_Protect_Modify"/>
</dbReference>
<feature type="compositionally biased region" description="Polar residues" evidence="2">
    <location>
        <begin position="1012"/>
        <end position="1021"/>
    </location>
</feature>
<dbReference type="GO" id="GO:0032259">
    <property type="term" value="P:methylation"/>
    <property type="evidence" value="ECO:0007669"/>
    <property type="project" value="InterPro"/>
</dbReference>
<reference evidence="4 5" key="1">
    <citation type="submission" date="2017-02" db="EMBL/GenBank/DDBJ databases">
        <title>Whole genome sequencing of Helicobacter bilis strain AAQJH.</title>
        <authorList>
            <person name="Conlan S."/>
            <person name="Thomas P.J."/>
            <person name="Mullikin J."/>
            <person name="Palmore T.N."/>
            <person name="Frank K.M."/>
            <person name="Segre J.A."/>
        </authorList>
    </citation>
    <scope>NUCLEOTIDE SEQUENCE [LARGE SCALE GENOMIC DNA]</scope>
    <source>
        <strain evidence="4 5">AAQJH</strain>
    </source>
</reference>
<feature type="compositionally biased region" description="Polar residues" evidence="2">
    <location>
        <begin position="683"/>
        <end position="699"/>
    </location>
</feature>
<feature type="region of interest" description="Disordered" evidence="2">
    <location>
        <begin position="3030"/>
        <end position="3061"/>
    </location>
</feature>
<dbReference type="EMBL" id="CP019645">
    <property type="protein sequence ID" value="AQQ59891.1"/>
    <property type="molecule type" value="Genomic_DNA"/>
</dbReference>
<dbReference type="Proteomes" id="UP000188298">
    <property type="component" value="Chromosome"/>
</dbReference>
<dbReference type="PRINTS" id="PR00507">
    <property type="entry name" value="N12N6MTFRASE"/>
</dbReference>
<dbReference type="PANTHER" id="PTHR41313">
    <property type="entry name" value="ADENINE-SPECIFIC METHYLTRANSFERASE"/>
    <property type="match status" value="1"/>
</dbReference>
<dbReference type="SUPFAM" id="SSF53335">
    <property type="entry name" value="S-adenosyl-L-methionine-dependent methyltransferases"/>
    <property type="match status" value="1"/>
</dbReference>
<dbReference type="InterPro" id="IPR014001">
    <property type="entry name" value="Helicase_ATP-bd"/>
</dbReference>
<feature type="compositionally biased region" description="Polar residues" evidence="2">
    <location>
        <begin position="947"/>
        <end position="957"/>
    </location>
</feature>
<name>A0A1Q2LHI9_9HELI</name>
<dbReference type="Pfam" id="PF18760">
    <property type="entry name" value="ART-PolyVal"/>
    <property type="match status" value="1"/>
</dbReference>
<feature type="compositionally biased region" description="Basic and acidic residues" evidence="2">
    <location>
        <begin position="1457"/>
        <end position="1468"/>
    </location>
</feature>
<feature type="compositionally biased region" description="Basic and acidic residues" evidence="2">
    <location>
        <begin position="3030"/>
        <end position="3059"/>
    </location>
</feature>
<feature type="compositionally biased region" description="Basic residues" evidence="2">
    <location>
        <begin position="1046"/>
        <end position="1061"/>
    </location>
</feature>
<organism evidence="4 5">
    <name type="scientific">Helicobacter bilis</name>
    <dbReference type="NCBI Taxonomy" id="37372"/>
    <lineage>
        <taxon>Bacteria</taxon>
        <taxon>Pseudomonadati</taxon>
        <taxon>Campylobacterota</taxon>
        <taxon>Epsilonproteobacteria</taxon>
        <taxon>Campylobacterales</taxon>
        <taxon>Helicobacteraceae</taxon>
        <taxon>Helicobacter</taxon>
    </lineage>
</organism>
<feature type="compositionally biased region" description="Polar residues" evidence="2">
    <location>
        <begin position="1065"/>
        <end position="1084"/>
    </location>
</feature>
<gene>
    <name evidence="4" type="ORF">XJ32_07115</name>
</gene>
<dbReference type="InterPro" id="IPR049522">
    <property type="entry name" value="ART-PolyVal_dom"/>
</dbReference>
<feature type="compositionally biased region" description="Polar residues" evidence="2">
    <location>
        <begin position="964"/>
        <end position="988"/>
    </location>
</feature>
<protein>
    <recommendedName>
        <fullName evidence="3">Helicase ATP-binding domain-containing protein</fullName>
    </recommendedName>
</protein>
<evidence type="ECO:0000256" key="1">
    <source>
        <dbReference type="SAM" id="Coils"/>
    </source>
</evidence>
<dbReference type="GO" id="GO:0003676">
    <property type="term" value="F:nucleic acid binding"/>
    <property type="evidence" value="ECO:0007669"/>
    <property type="project" value="InterPro"/>
</dbReference>
<feature type="compositionally biased region" description="Basic and acidic residues" evidence="2">
    <location>
        <begin position="1025"/>
        <end position="1045"/>
    </location>
</feature>
<dbReference type="InterPro" id="IPR029063">
    <property type="entry name" value="SAM-dependent_MTases_sf"/>
</dbReference>
<feature type="compositionally biased region" description="Basic and acidic residues" evidence="2">
    <location>
        <begin position="989"/>
        <end position="1002"/>
    </location>
</feature>
<dbReference type="PROSITE" id="PS00092">
    <property type="entry name" value="N6_MTASE"/>
    <property type="match status" value="1"/>
</dbReference>
<dbReference type="RefSeq" id="WP_077388827.1">
    <property type="nucleotide sequence ID" value="NZ_CP019645.1"/>
</dbReference>
<feature type="region of interest" description="Disordered" evidence="2">
    <location>
        <begin position="902"/>
        <end position="1086"/>
    </location>
</feature>
<dbReference type="InterPro" id="IPR002052">
    <property type="entry name" value="DNA_methylase_N6_adenine_CS"/>
</dbReference>
<feature type="domain" description="Helicase ATP-binding" evidence="3">
    <location>
        <begin position="2299"/>
        <end position="2569"/>
    </location>
</feature>
<dbReference type="InterPro" id="IPR027417">
    <property type="entry name" value="P-loop_NTPase"/>
</dbReference>
<dbReference type="SMART" id="SM00487">
    <property type="entry name" value="DEXDc"/>
    <property type="match status" value="1"/>
</dbReference>
<feature type="compositionally biased region" description="Polar residues" evidence="2">
    <location>
        <begin position="908"/>
        <end position="917"/>
    </location>
</feature>
<dbReference type="GO" id="GO:0008168">
    <property type="term" value="F:methyltransferase activity"/>
    <property type="evidence" value="ECO:0007669"/>
    <property type="project" value="InterPro"/>
</dbReference>
<dbReference type="SUPFAM" id="SSF52540">
    <property type="entry name" value="P-loop containing nucleoside triphosphate hydrolases"/>
    <property type="match status" value="2"/>
</dbReference>
<dbReference type="KEGG" id="hbl:XJ32_07115"/>
<evidence type="ECO:0000256" key="2">
    <source>
        <dbReference type="SAM" id="MobiDB-lite"/>
    </source>
</evidence>
<evidence type="ECO:0000313" key="4">
    <source>
        <dbReference type="EMBL" id="AQQ59891.1"/>
    </source>
</evidence>
<dbReference type="Pfam" id="PF18810">
    <property type="entry name" value="PBECR2"/>
    <property type="match status" value="1"/>
</dbReference>
<accession>A0A1Q2LHI9</accession>
<feature type="compositionally biased region" description="Polar residues" evidence="2">
    <location>
        <begin position="710"/>
        <end position="730"/>
    </location>
</feature>
<feature type="coiled-coil region" evidence="1">
    <location>
        <begin position="3149"/>
        <end position="3176"/>
    </location>
</feature>
<proteinExistence type="predicted"/>
<feature type="compositionally biased region" description="Basic and acidic residues" evidence="2">
    <location>
        <begin position="700"/>
        <end position="709"/>
    </location>
</feature>
<evidence type="ECO:0000259" key="3">
    <source>
        <dbReference type="SMART" id="SM00487"/>
    </source>
</evidence>
<keyword evidence="1" id="KW-0175">Coiled coil</keyword>
<feature type="region of interest" description="Disordered" evidence="2">
    <location>
        <begin position="1454"/>
        <end position="1480"/>
    </location>
</feature>
<dbReference type="PANTHER" id="PTHR41313:SF1">
    <property type="entry name" value="DNA METHYLASE ADENINE-SPECIFIC DOMAIN-CONTAINING PROTEIN"/>
    <property type="match status" value="1"/>
</dbReference>
<feature type="coiled-coil region" evidence="1">
    <location>
        <begin position="2748"/>
        <end position="2787"/>
    </location>
</feature>
<sequence>MSEARKDIETIQREVIESNPNFMPTRQIDDFDNEATYKMEVEFDKLGMQEFQRKIESGEIQLDKPTQKTLENAYSQYNHLLQKRELLEKDLQSFKAFDDNNILKTNSTLIAQTQRVLHQIQDDISFTKEAIKDIESELSTSNKALMLLNTHAETKKEIHAFSNLLVPTQTQTKPSFATNLMKQDTQGLIPYNSTQANNALIPYNTPQDTKLLAYNETKLLEYKETLHALQKLDKSFKDFMSMPFSIIVDSKGNALPLTSQAIKNFIFHNLYKEFLNTTKALNKPLAQLDFKPLSNEIKALPYKANANLKAHLRDINAKTNDFLDSMQEIKNTTKEIKLLPYNKPSENKAVEVDRFRNVLVSKPLQHESFVRQDLRKRVWQENENYDISNPKLFSYKFLDNKEIINMPDFALSDRGRAIKKVVAEEPKQRELIEQINAGQTEKFSEFMDKEREALQALKVNLQHDETTAQRFIDMANMFKDNELKREYFKEMLNVADTIRHHTNTTYPMFEKAYKDLLKEMFPTKPKDIHFTDKKGKEHILTKEVQQQWLDTFNLKSLDDTFIPSIPQEVREAIGKDIKVNFKDLLKLVENGREKYIPQIRETFSKPEAAFIDEQNDLIFARTMTDNLFFVNVSRDYGENFLNVTLSPKKHNTLLNKLKNAKEVFIDKVSPELRDSSAHKASTDFLSSTSRDTQNPTTKQEISKDIESKSTQEPVTQKETQENTQAINQSEGIREQNQHLHLESLDTTRFFETINNMQGKNLSKKDKIQLFDSFTSALQSRQDLIIDEIERILKHANKSGDRKYKDFSDLDEYAMKEIFFKLKNRDLYDDYESILKALKANKDIDWDKSIFKEFQNTEKGIALSNNKISSGVAEDFAKSLKEWELDNNHIVNKFKDTIQSQKIKDTHANTKQNSNTTNHTDKETSTKESYTDNQHEATQRENGADTEWITTRTSNNPQENKDTETTLTRDNGISDEYSPSSKEMAQSGNEKTHEKRDIRDDSSHSSSDIEANANISRDTQGHNARIRPDETDNKRYKHDGNDDRTNSRTRIHRNVSLKKKGKKDSNTNIESKVATQDIDTQSTPQVKPKKLTDKEVIDNFLKEYDNHEYGSKDISLIKNIDKPENLMYIVKAIKDFNEARTLQDDILKIDSKAIADAGVLSLEERQQLGRGMGDLLPTLKEAFHYLHKAPYPAEIYKISNIKKRLKEVKKAYNLVQEKGLHRFDYPQTNKDVSLNAQHDKEIPANTHEKETPKTTKEIIKEAKASGKSVRETQELIDKNKATETFTDSYGKTHEIPKEIAQAWKNTFNLKSLDEAYIPSFTPEVKQALDSILQGEDIKLSAGSLVKLIKENRLKYLDRIKPTLEQPQRIILQNDGALIFARDFGEEKYFTSVARNNEGEWIIRSNAPKSKNGLNNKISAGGKEIYNSQATNQINAHSPYDDIAKSNIKLDNDIIPQQKPKEKQSPKELENIESDSNPAGILNPEELATLNKEFKLGEIQDLKGQKALYDANIESLSLLDDILKSGRVATDDEKRILSNFRGFGKASNELYQVIKEKGERLDSLNKLLESLSESVGAKIDADYLFRRAGDAYYTPTPIVESMVKLAKDLGLNNNHVILEPSSGSGRFLGQFHSNANVVGIELDPFTAKLSQTIYPYFKIDNAGFQNSKFAKDDFYDLVIGNPPYSNFTIRDDNFSASAHNYFMKRGIDKLRVGGISIQIVTKSFMDSSNDLVRKEIAKNAKFLGGVRLPNNAFKDASVTTDILVFKKVSAAEAKKLDNSWIETTELNGIPVSKYFVDNPQNVLGEMKVGKGQFGDIVHVINKEGIDFSNFDLMPYLNKKYDFDTLRLKDNNTHSLKDLESEVKTTQDITDSQMGAVRYDKEQDKFIKNDGGSDDELDLKEYLQSLEVTWKPETIEKRIAEYKELAPKISELQSTLKSLQKAELDSEASNETISALRQKLNSDYEAVVGKNGSFYTKDKKVSPRFKLFEMVDDTSFEIFALEKAPLVKNNKVVGAERADIFTKRISYPYVRPQSADNLADAMHISLNETGYNDYQRIADLLGSDVDSVKKEFLDKKLEYLDHNGERLSKDIFLSGDVKTRLESFHDEYGLPKFSDDETIAHYQKIAYEDLKNVIPDDIEVPHIEIPLGANWLDKNITDSFLSEIVGLDYLNTNYIHGVGWKVNFDGLKDRDFMIATGKDFKANTGVEYINGIDYIEDMLNNKTLVVQKTIKGDKDKTIIYRDPIATQSLESLKKQLKREFKQYILDNDSFSEIAQKQYNDTFNREVARKYDGSHLKLHGANSDIELRKHQKNAVFRFFQELSSLLAHDVGTGKSYTMIASAIEGKRLKVHNKPMIVLPNHVAPQIAAEARRLYPNANIKLIQAVSRKDKNRALASLKNNSHDIIITTYTAFTNMNVAPSAFQDYVEKEIKFLRQIQKKLKEDGNASKRELNSIESRIEKAEERATNYAKSVANDKQNVFFEDLGIDTLMFDEAHYLKNLPIFTAQRNVRGIGSADSQRAIDAFMKISQMRDLPNNRVLFATGTPITNFISDIFTMQRFLGSKDLEAKGIDVFDEWCKMFAGASSEFEMKATGEYKLTSRLRDFSNLPELKAMYYKFADLVTKEDMQKAILEEGGKIIEPKVRRIPVVLKRNQAQIDFMESVKKRAKVLQENPQAAMEKGGDNMLKIISDSNKASIDMRLIDSSYKRDENGKISAAANNILEVYNDFNEHKGTQLVFLDTSVPKKPIKPETLEKWQKELERIDSVIQNQSHNLSDNQLEKLRDKASDLESKIARGSDGFSAYNDLKDLLIEKGIKENEVAFVHDFEGIKKETLSQKINSGEIRVLIGSTSKMGAGSNFQERLAAIHHLDLDWTPANMEQREGRIIRQGNRLMDLVPDFEARIYTYVTEQMSDSLMLQTLEQKTKIIKQIQDPNLKTRVIEDISEDNLHGRLKAMTSPNAEQELEAMNIVKSIDEVENAISTHDLILKNNHNKIENANKLESSMQKDINTLEAFKKQTQDNTTISFGKEKINFAKDNKAKTSKDNKTDTPKATKDKDKKKEKSPESLANEKLNAIIQDFAKSSDNIKVICEYRGLNILAKKGYSGMIDFYLGKDLNEALSISIRLDVRDAAYTDKNYMQRFHNGYNKLISDEYIKELQGQIQKAKDTREKAKKAYEKEIANKESVAELRNSLNEMLVRQAELHSFLGRASDSEIERLKAIYGDGFEDIVKGKFSKESENKALDNNTANNIAENDLEQTLEPTMQKFNYDERKAKDLLEWHKDSSPLTKDENGVPKVFYHGSGAEFEVFEKEKDRSGLGFWFALDKDYAKEKARFRGINGGILYGVFLHVKKPLDLRRANKDYPADIKNELTEKGLNLNSYDTQSREVQDFLRSKGYDGIILDVDSSDFFVVFDSNQIKHIDNKGSYTDTKGNITKTKPKNKESTHTYFNDKSPNIMYANPKHLGIGFLSGTAAGIETDENGNIVGFNPQNFVLGLIGGSVASKAISKLYNNESTQRYATLAIKSIQQDYKSLSENNPAMFAKIMQKFNPRDFLKGKKEINSLSNEIFNKELAKAIESALQNGKVETMPQAEFRNKEEFAKMFDSISGKYGIIETPYKEVKADIKSAWRHFKHNTNGADRENIKGGFFKTFKDPLFIVEQAREGQSSPSVYFYKPFYDNDKKLMNLFGIGIDSVGNIDFKTYYFDEKETRLNAILKSEKIKIVYMQE</sequence>
<evidence type="ECO:0000313" key="5">
    <source>
        <dbReference type="Proteomes" id="UP000188298"/>
    </source>
</evidence>